<dbReference type="OrthoDB" id="9808272at2"/>
<evidence type="ECO:0000313" key="4">
    <source>
        <dbReference type="Proteomes" id="UP000220840"/>
    </source>
</evidence>
<dbReference type="Pfam" id="PF00437">
    <property type="entry name" value="T2SSE"/>
    <property type="match status" value="1"/>
</dbReference>
<dbReference type="Proteomes" id="UP000220840">
    <property type="component" value="Unassembled WGS sequence"/>
</dbReference>
<reference evidence="3 4" key="1">
    <citation type="submission" date="2017-10" db="EMBL/GenBank/DDBJ databases">
        <title>Effective Description of Clostridium neonatale sp. nov. linked to necrotizing enterocolitis in neonates and a clarification of species assignable to the genus Clostridium (Prazmowski 1880) emend. Lawson and Rainey 2016.</title>
        <authorList>
            <person name="Bernard K."/>
            <person name="Burdz T."/>
            <person name="Wiebe D."/>
            <person name="Balcewich B."/>
            <person name="Alfa M."/>
            <person name="Bernier A.-M."/>
        </authorList>
    </citation>
    <scope>NUCLEOTIDE SEQUENCE [LARGE SCALE GENOMIC DNA]</scope>
    <source>
        <strain evidence="3 4">LCDC99A005</strain>
    </source>
</reference>
<evidence type="ECO:0000256" key="1">
    <source>
        <dbReference type="ARBA" id="ARBA00006611"/>
    </source>
</evidence>
<proteinExistence type="inferred from homology"/>
<dbReference type="Gene3D" id="3.30.450.90">
    <property type="match status" value="1"/>
</dbReference>
<dbReference type="InterPro" id="IPR050921">
    <property type="entry name" value="T4SS_GSP_E_ATPase"/>
</dbReference>
<dbReference type="InterPro" id="IPR001482">
    <property type="entry name" value="T2SS/T4SS_dom"/>
</dbReference>
<protein>
    <recommendedName>
        <fullName evidence="2">Bacterial type II secretion system protein E domain-containing protein</fullName>
    </recommendedName>
</protein>
<dbReference type="PANTHER" id="PTHR30486:SF12">
    <property type="entry name" value="TYPE IV PILUS ATPASE PILU"/>
    <property type="match status" value="1"/>
</dbReference>
<dbReference type="GO" id="GO:0016887">
    <property type="term" value="F:ATP hydrolysis activity"/>
    <property type="evidence" value="ECO:0007669"/>
    <property type="project" value="InterPro"/>
</dbReference>
<dbReference type="AlphaFoldDB" id="A0A2A7MHU8"/>
<dbReference type="Gene3D" id="3.40.50.300">
    <property type="entry name" value="P-loop containing nucleotide triphosphate hydrolases"/>
    <property type="match status" value="1"/>
</dbReference>
<name>A0A2A7MHU8_9CLOT</name>
<dbReference type="InterPro" id="IPR027417">
    <property type="entry name" value="P-loop_NTPase"/>
</dbReference>
<comment type="similarity">
    <text evidence="1">Belongs to the GSP E family.</text>
</comment>
<dbReference type="RefSeq" id="WP_058295299.1">
    <property type="nucleotide sequence ID" value="NZ_CAMRXB010000053.1"/>
</dbReference>
<sequence>MVREDGKLINAFGNDILDFNSVDELIREMAPNRYDDFMLKDEIDFKYISENFGNFRVNAYRCMNSLGIVMRVIKNKIPRLEDISSLNILKDFTQLKYGLVLITGPTGSGKSTPLATMINEINKIQEKHIITLEEPIEYMKKLFSEGVISKAEYEKWIRNGKY</sequence>
<feature type="domain" description="Bacterial type II secretion system protein E" evidence="2">
    <location>
        <begin position="49"/>
        <end position="139"/>
    </location>
</feature>
<dbReference type="EMBL" id="PDCJ01000001">
    <property type="protein sequence ID" value="PEG31140.1"/>
    <property type="molecule type" value="Genomic_DNA"/>
</dbReference>
<organism evidence="3 4">
    <name type="scientific">Clostridium neonatale</name>
    <dbReference type="NCBI Taxonomy" id="137838"/>
    <lineage>
        <taxon>Bacteria</taxon>
        <taxon>Bacillati</taxon>
        <taxon>Bacillota</taxon>
        <taxon>Clostridia</taxon>
        <taxon>Eubacteriales</taxon>
        <taxon>Clostridiaceae</taxon>
        <taxon>Clostridium</taxon>
    </lineage>
</organism>
<evidence type="ECO:0000313" key="3">
    <source>
        <dbReference type="EMBL" id="PEG31140.1"/>
    </source>
</evidence>
<keyword evidence="4" id="KW-1185">Reference proteome</keyword>
<dbReference type="PANTHER" id="PTHR30486">
    <property type="entry name" value="TWITCHING MOTILITY PROTEIN PILT"/>
    <property type="match status" value="1"/>
</dbReference>
<dbReference type="STRING" id="137838.GCA_001458595_02524"/>
<comment type="caution">
    <text evidence="3">The sequence shown here is derived from an EMBL/GenBank/DDBJ whole genome shotgun (WGS) entry which is preliminary data.</text>
</comment>
<accession>A0A2A7MHU8</accession>
<dbReference type="SUPFAM" id="SSF52540">
    <property type="entry name" value="P-loop containing nucleoside triphosphate hydrolases"/>
    <property type="match status" value="1"/>
</dbReference>
<evidence type="ECO:0000259" key="2">
    <source>
        <dbReference type="Pfam" id="PF00437"/>
    </source>
</evidence>
<gene>
    <name evidence="3" type="ORF">CQ394_05285</name>
</gene>